<evidence type="ECO:0000313" key="7">
    <source>
        <dbReference type="Proteomes" id="UP000188946"/>
    </source>
</evidence>
<dbReference type="InterPro" id="IPR043504">
    <property type="entry name" value="Peptidase_S1_PA_chymotrypsin"/>
</dbReference>
<gene>
    <name evidence="5" type="ORF">BVE84_01035</name>
    <name evidence="4" type="ORF">BVE86_02040</name>
</gene>
<evidence type="ECO:0000313" key="6">
    <source>
        <dbReference type="Proteomes" id="UP000188600"/>
    </source>
</evidence>
<protein>
    <recommendedName>
        <fullName evidence="3">Peptidase S1 domain-containing protein</fullName>
    </recommendedName>
</protein>
<accession>A0AB36JRU9</accession>
<keyword evidence="1" id="KW-0378">Hydrolase</keyword>
<dbReference type="AlphaFoldDB" id="A0AB36JRU9"/>
<proteinExistence type="predicted"/>
<keyword evidence="2" id="KW-0732">Signal</keyword>
<dbReference type="RefSeq" id="WP_076995223.1">
    <property type="nucleotide sequence ID" value="NZ_MSPR01000001.1"/>
</dbReference>
<feature type="signal peptide" evidence="2">
    <location>
        <begin position="1"/>
        <end position="23"/>
    </location>
</feature>
<dbReference type="Proteomes" id="UP000188600">
    <property type="component" value="Unassembled WGS sequence"/>
</dbReference>
<dbReference type="Proteomes" id="UP000188946">
    <property type="component" value="Unassembled WGS sequence"/>
</dbReference>
<evidence type="ECO:0000313" key="4">
    <source>
        <dbReference type="EMBL" id="ONK28886.1"/>
    </source>
</evidence>
<dbReference type="EMBL" id="MSPR01000001">
    <property type="protein sequence ID" value="ONK31123.1"/>
    <property type="molecule type" value="Genomic_DNA"/>
</dbReference>
<feature type="chain" id="PRO_5044233317" description="Peptidase S1 domain-containing protein" evidence="2">
    <location>
        <begin position="24"/>
        <end position="253"/>
    </location>
</feature>
<keyword evidence="1" id="KW-0645">Protease</keyword>
<evidence type="ECO:0000256" key="2">
    <source>
        <dbReference type="SAM" id="SignalP"/>
    </source>
</evidence>
<reference evidence="6 7" key="1">
    <citation type="submission" date="2016-12" db="EMBL/GenBank/DDBJ databases">
        <authorList>
            <person name="Gulvik C.A."/>
        </authorList>
    </citation>
    <scope>NUCLEOTIDE SEQUENCE [LARGE SCALE GENOMIC DNA]</scope>
    <source>
        <strain evidence="5 7">12-5202</strain>
        <strain evidence="4 6">12-5291</strain>
    </source>
</reference>
<evidence type="ECO:0000256" key="1">
    <source>
        <dbReference type="ARBA" id="ARBA00022825"/>
    </source>
</evidence>
<dbReference type="EMBL" id="MSPT01000003">
    <property type="protein sequence ID" value="ONK28886.1"/>
    <property type="molecule type" value="Genomic_DNA"/>
</dbReference>
<dbReference type="Pfam" id="PF00089">
    <property type="entry name" value="Trypsin"/>
    <property type="match status" value="1"/>
</dbReference>
<keyword evidence="7" id="KW-1185">Reference proteome</keyword>
<dbReference type="GO" id="GO:0006508">
    <property type="term" value="P:proteolysis"/>
    <property type="evidence" value="ECO:0007669"/>
    <property type="project" value="InterPro"/>
</dbReference>
<sequence>MKRKFFLSLFLTVCLLAPSLVFAGTRQPVTPREQKNFPYNLTYSWYVTKSDGQTMRSTGTYIGNGKFLSSAHSITDRSGYYNSNITAISLAPDASEYFKVYSQGNSNPFKIMPGYTGFEDLKNDISITEITEPISINTRTRPAKLKIYQNLTKLVGKTVDTVGYSSHTKTDFTKARGKILSVADDGTLIADLGAAKENSGSAVYLNGEIIGILTAGTDECRGQNICNRATITPLTLEIKQKLLDPNGIPSSID</sequence>
<dbReference type="InterPro" id="IPR001254">
    <property type="entry name" value="Trypsin_dom"/>
</dbReference>
<keyword evidence="1" id="KW-0720">Serine protease</keyword>
<evidence type="ECO:0000259" key="3">
    <source>
        <dbReference type="Pfam" id="PF00089"/>
    </source>
</evidence>
<comment type="caution">
    <text evidence="4">The sequence shown here is derived from an EMBL/GenBank/DDBJ whole genome shotgun (WGS) entry which is preliminary data.</text>
</comment>
<feature type="domain" description="Peptidase S1" evidence="3">
    <location>
        <begin position="45"/>
        <end position="225"/>
    </location>
</feature>
<name>A0AB36JRU9_9STRE</name>
<evidence type="ECO:0000313" key="5">
    <source>
        <dbReference type="EMBL" id="ONK31123.1"/>
    </source>
</evidence>
<dbReference type="Gene3D" id="2.40.10.10">
    <property type="entry name" value="Trypsin-like serine proteases"/>
    <property type="match status" value="2"/>
</dbReference>
<dbReference type="SUPFAM" id="SSF50494">
    <property type="entry name" value="Trypsin-like serine proteases"/>
    <property type="match status" value="1"/>
</dbReference>
<dbReference type="InterPro" id="IPR009003">
    <property type="entry name" value="Peptidase_S1_PA"/>
</dbReference>
<organism evidence="4 6">
    <name type="scientific">Streptococcus azizii</name>
    <dbReference type="NCBI Taxonomy" id="1579424"/>
    <lineage>
        <taxon>Bacteria</taxon>
        <taxon>Bacillati</taxon>
        <taxon>Bacillota</taxon>
        <taxon>Bacilli</taxon>
        <taxon>Lactobacillales</taxon>
        <taxon>Streptococcaceae</taxon>
        <taxon>Streptococcus</taxon>
    </lineage>
</organism>
<dbReference type="GO" id="GO:0004252">
    <property type="term" value="F:serine-type endopeptidase activity"/>
    <property type="evidence" value="ECO:0007669"/>
    <property type="project" value="InterPro"/>
</dbReference>